<comment type="caution">
    <text evidence="2">The sequence shown here is derived from an EMBL/GenBank/DDBJ whole genome shotgun (WGS) entry which is preliminary data.</text>
</comment>
<evidence type="ECO:0000256" key="1">
    <source>
        <dbReference type="SAM" id="MobiDB-lite"/>
    </source>
</evidence>
<dbReference type="Gene3D" id="1.25.40.10">
    <property type="entry name" value="Tetratricopeptide repeat domain"/>
    <property type="match status" value="1"/>
</dbReference>
<protein>
    <submittedName>
        <fullName evidence="2">Uncharacterized protein</fullName>
    </submittedName>
</protein>
<organism evidence="2 3">
    <name type="scientific">Pythium insidiosum</name>
    <name type="common">Pythiosis disease agent</name>
    <dbReference type="NCBI Taxonomy" id="114742"/>
    <lineage>
        <taxon>Eukaryota</taxon>
        <taxon>Sar</taxon>
        <taxon>Stramenopiles</taxon>
        <taxon>Oomycota</taxon>
        <taxon>Peronosporomycetes</taxon>
        <taxon>Pythiales</taxon>
        <taxon>Pythiaceae</taxon>
        <taxon>Pythium</taxon>
    </lineage>
</organism>
<gene>
    <name evidence="2" type="ORF">P43SY_009479</name>
</gene>
<feature type="region of interest" description="Disordered" evidence="1">
    <location>
        <begin position="149"/>
        <end position="168"/>
    </location>
</feature>
<dbReference type="AlphaFoldDB" id="A0AAD5Q835"/>
<evidence type="ECO:0000313" key="3">
    <source>
        <dbReference type="Proteomes" id="UP001209570"/>
    </source>
</evidence>
<reference evidence="2" key="1">
    <citation type="submission" date="2021-12" db="EMBL/GenBank/DDBJ databases">
        <title>Prjna785345.</title>
        <authorList>
            <person name="Rujirawat T."/>
            <person name="Krajaejun T."/>
        </authorList>
    </citation>
    <scope>NUCLEOTIDE SEQUENCE</scope>
    <source>
        <strain evidence="2">Pi057C3</strain>
    </source>
</reference>
<sequence>MATAVDMSSSYDEALQAVEQLRRRHVALPERVYLSLMEKANLERRFGAVSKHFTQFLEDVRAGVVALPRLSDSRRPTQTSERVQMHRHVLWALFQGPPTTRYRRMQSFFRRHVQGKHNAMRILESDALNFLLRVECTMRFVTALNVSQGGHEASRTPATPDDAEDNDTDAVTVGDDSWLARVEAILAELRALRFYTTYSSSHALFHLLMRRPDVVLSGRPGIYTSEEQEDALQETLFHLLDTYPRPLERDPRRLSLAVSMAALAGRVSMAHALLQDAEKRGVAIDPSSFAHVMTASTDDAARQECADLYARAKRSDRLYNDDDENRHSMSNFLLLYAIQDGNFAQIMEILHEMEFKKTPALANGVAMLFRSFATYRAKHRGAAAASDCPTLVQLMHSFPTVLPRSTHVLSLAVKHALRAGDLEDALTVLRTTVWSTDVVLRPELFSQVQYALLVRGAATPREQEQLLEVEKLFDAQHPGQRHHLVAQLLNLCETNADVAAMFTVLDRFHTHENAASFPLSRRAIQRVMDTISGQLKALSEDEGARFAVDGVELSYRALLARYPLLFPLDAATLSSAIVRSATAGLADDVLTLHEAASRERVTLEPVAYKVVLESAMDASPDHVAEYADAMRALGVYNAVAARFPAVAARVEASQQ</sequence>
<evidence type="ECO:0000313" key="2">
    <source>
        <dbReference type="EMBL" id="KAJ0395668.1"/>
    </source>
</evidence>
<name>A0AAD5Q835_PYTIN</name>
<accession>A0AAD5Q835</accession>
<proteinExistence type="predicted"/>
<keyword evidence="3" id="KW-1185">Reference proteome</keyword>
<dbReference type="Proteomes" id="UP001209570">
    <property type="component" value="Unassembled WGS sequence"/>
</dbReference>
<dbReference type="EMBL" id="JAKCXM010000331">
    <property type="protein sequence ID" value="KAJ0395668.1"/>
    <property type="molecule type" value="Genomic_DNA"/>
</dbReference>
<dbReference type="InterPro" id="IPR011990">
    <property type="entry name" value="TPR-like_helical_dom_sf"/>
</dbReference>